<dbReference type="InterPro" id="IPR027417">
    <property type="entry name" value="P-loop_NTPase"/>
</dbReference>
<dbReference type="InterPro" id="IPR005225">
    <property type="entry name" value="Small_GTP-bd"/>
</dbReference>
<evidence type="ECO:0000313" key="13">
    <source>
        <dbReference type="Ensembl" id="ENSTGUP00000036310.1"/>
    </source>
</evidence>
<evidence type="ECO:0000256" key="2">
    <source>
        <dbReference type="ARBA" id="ARBA00004342"/>
    </source>
</evidence>
<dbReference type="FunFam" id="3.40.50.300:FF:000167">
    <property type="entry name" value="Cell division control protein 42 homolog"/>
    <property type="match status" value="1"/>
</dbReference>
<dbReference type="GO" id="GO:0005886">
    <property type="term" value="C:plasma membrane"/>
    <property type="evidence" value="ECO:0007669"/>
    <property type="project" value="UniProtKB-SubCell"/>
</dbReference>
<dbReference type="SMART" id="SM00174">
    <property type="entry name" value="RHO"/>
    <property type="match status" value="1"/>
</dbReference>
<comment type="catalytic activity">
    <reaction evidence="12">
        <text>GTP + H2O = GDP + phosphate + H(+)</text>
        <dbReference type="Rhea" id="RHEA:19669"/>
        <dbReference type="ChEBI" id="CHEBI:15377"/>
        <dbReference type="ChEBI" id="CHEBI:15378"/>
        <dbReference type="ChEBI" id="CHEBI:37565"/>
        <dbReference type="ChEBI" id="CHEBI:43474"/>
        <dbReference type="ChEBI" id="CHEBI:58189"/>
        <dbReference type="EC" id="3.6.5.2"/>
    </reaction>
    <physiologicalReaction direction="left-to-right" evidence="12">
        <dbReference type="Rhea" id="RHEA:19670"/>
    </physiologicalReaction>
</comment>
<dbReference type="InterPro" id="IPR001806">
    <property type="entry name" value="Small_GTPase"/>
</dbReference>
<evidence type="ECO:0000256" key="6">
    <source>
        <dbReference type="ARBA" id="ARBA00022481"/>
    </source>
</evidence>
<evidence type="ECO:0000256" key="4">
    <source>
        <dbReference type="ARBA" id="ARBA00016061"/>
    </source>
</evidence>
<evidence type="ECO:0000256" key="5">
    <source>
        <dbReference type="ARBA" id="ARBA00022475"/>
    </source>
</evidence>
<comment type="similarity">
    <text evidence="3">Belongs to the small GTPase superfamily. Rho family. CDC42 subfamily.</text>
</comment>
<organism evidence="13 14">
    <name type="scientific">Taeniopygia guttata</name>
    <name type="common">Zebra finch</name>
    <name type="synonym">Poephila guttata</name>
    <dbReference type="NCBI Taxonomy" id="59729"/>
    <lineage>
        <taxon>Eukaryota</taxon>
        <taxon>Metazoa</taxon>
        <taxon>Chordata</taxon>
        <taxon>Craniata</taxon>
        <taxon>Vertebrata</taxon>
        <taxon>Euteleostomi</taxon>
        <taxon>Archelosauria</taxon>
        <taxon>Archosauria</taxon>
        <taxon>Dinosauria</taxon>
        <taxon>Saurischia</taxon>
        <taxon>Theropoda</taxon>
        <taxon>Coelurosauria</taxon>
        <taxon>Aves</taxon>
        <taxon>Neognathae</taxon>
        <taxon>Neoaves</taxon>
        <taxon>Telluraves</taxon>
        <taxon>Australaves</taxon>
        <taxon>Passeriformes</taxon>
        <taxon>Passeroidea</taxon>
        <taxon>Estrildidae</taxon>
        <taxon>Estrildinae</taxon>
        <taxon>Taeniopygia</taxon>
    </lineage>
</organism>
<evidence type="ECO:0000256" key="10">
    <source>
        <dbReference type="ARBA" id="ARBA00023288"/>
    </source>
</evidence>
<evidence type="ECO:0000256" key="12">
    <source>
        <dbReference type="ARBA" id="ARBA00047660"/>
    </source>
</evidence>
<dbReference type="GO" id="GO:0005525">
    <property type="term" value="F:GTP binding"/>
    <property type="evidence" value="ECO:0007669"/>
    <property type="project" value="UniProtKB-KW"/>
</dbReference>
<accession>A0A674HP54</accession>
<dbReference type="FunCoup" id="A0A674HP54">
    <property type="interactions" value="1131"/>
</dbReference>
<evidence type="ECO:0000256" key="7">
    <source>
        <dbReference type="ARBA" id="ARBA00022741"/>
    </source>
</evidence>
<comment type="subcellular location">
    <subcellularLocation>
        <location evidence="2">Cell membrane</location>
        <topology evidence="2">Lipid-anchor</topology>
        <orientation evidence="2">Cytoplasmic side</orientation>
    </subcellularLocation>
    <subcellularLocation>
        <location evidence="1">Midbody</location>
    </subcellularLocation>
</comment>
<keyword evidence="6" id="KW-0488">Methylation</keyword>
<dbReference type="GO" id="GO:0003925">
    <property type="term" value="F:G protein activity"/>
    <property type="evidence" value="ECO:0007669"/>
    <property type="project" value="UniProtKB-EC"/>
</dbReference>
<keyword evidence="7" id="KW-0547">Nucleotide-binding</keyword>
<keyword evidence="11" id="KW-0636">Prenylation</keyword>
<dbReference type="GO" id="GO:0030496">
    <property type="term" value="C:midbody"/>
    <property type="evidence" value="ECO:0007669"/>
    <property type="project" value="UniProtKB-SubCell"/>
</dbReference>
<evidence type="ECO:0000256" key="1">
    <source>
        <dbReference type="ARBA" id="ARBA00004214"/>
    </source>
</evidence>
<dbReference type="InParanoid" id="A0A674HP54"/>
<keyword evidence="5" id="KW-1003">Cell membrane</keyword>
<name>A0A674HP54_TAEGU</name>
<sequence length="302" mass="32752">MQTIKCVVVGDGAVGKTCLLISYTTNKFPSEYVPTVFDNYAVTVMIGGEPYTLGLFDTAGQEDYDRLRPLSYPQTDVFLVCFSVVSPSSFENVKEKWVPEITHHCPKTPFLLVGTQIDLRDDPSTIEKLAKNKQKPITPETAEKLARDLKAVKYVECSALTQKGLKNVFDEAILAALEPPEPKKTRRAVLSLQHLGHFLSPGCGARKKQCGLKKIQVGALPRASPACVDLYHPMAGFALNGAAPVEFAAAPFHNLHFVRVKTTTTTHQLAAINGLGGLVALPPTGAQDPILEVVVTEVRTGV</sequence>
<gene>
    <name evidence="13" type="primary">CDC42</name>
</gene>
<dbReference type="GO" id="GO:0007264">
    <property type="term" value="P:small GTPase-mediated signal transduction"/>
    <property type="evidence" value="ECO:0007669"/>
    <property type="project" value="InterPro"/>
</dbReference>
<evidence type="ECO:0000256" key="8">
    <source>
        <dbReference type="ARBA" id="ARBA00023134"/>
    </source>
</evidence>
<reference evidence="13" key="2">
    <citation type="submission" date="2025-08" db="UniProtKB">
        <authorList>
            <consortium name="Ensembl"/>
        </authorList>
    </citation>
    <scope>IDENTIFICATION</scope>
</reference>
<dbReference type="Proteomes" id="UP000007754">
    <property type="component" value="Chromosome 21"/>
</dbReference>
<dbReference type="PROSITE" id="PS51420">
    <property type="entry name" value="RHO"/>
    <property type="match status" value="1"/>
</dbReference>
<dbReference type="GO" id="GO:0051130">
    <property type="term" value="P:positive regulation of cellular component organization"/>
    <property type="evidence" value="ECO:0007669"/>
    <property type="project" value="UniProtKB-ARBA"/>
</dbReference>
<keyword evidence="14" id="KW-1185">Reference proteome</keyword>
<dbReference type="PRINTS" id="PR00449">
    <property type="entry name" value="RASTRNSFRMNG"/>
</dbReference>
<dbReference type="InterPro" id="IPR037874">
    <property type="entry name" value="Cdc42"/>
</dbReference>
<dbReference type="GO" id="GO:0005737">
    <property type="term" value="C:cytoplasm"/>
    <property type="evidence" value="ECO:0007669"/>
    <property type="project" value="UniProtKB-ARBA"/>
</dbReference>
<evidence type="ECO:0000256" key="11">
    <source>
        <dbReference type="ARBA" id="ARBA00023289"/>
    </source>
</evidence>
<keyword evidence="8" id="KW-0342">GTP-binding</keyword>
<dbReference type="SUPFAM" id="SSF52540">
    <property type="entry name" value="P-loop containing nucleoside triphosphate hydrolases"/>
    <property type="match status" value="1"/>
</dbReference>
<dbReference type="InterPro" id="IPR003578">
    <property type="entry name" value="Small_GTPase_Rho"/>
</dbReference>
<dbReference type="Gene3D" id="3.40.50.300">
    <property type="entry name" value="P-loop containing nucleotide triphosphate hydrolases"/>
    <property type="match status" value="1"/>
</dbReference>
<dbReference type="PROSITE" id="PS51419">
    <property type="entry name" value="RAB"/>
    <property type="match status" value="1"/>
</dbReference>
<dbReference type="GO" id="GO:0009653">
    <property type="term" value="P:anatomical structure morphogenesis"/>
    <property type="evidence" value="ECO:0007669"/>
    <property type="project" value="UniProtKB-ARBA"/>
</dbReference>
<dbReference type="AlphaFoldDB" id="A0A674HP54"/>
<proteinExistence type="inferred from homology"/>
<evidence type="ECO:0000256" key="9">
    <source>
        <dbReference type="ARBA" id="ARBA00023136"/>
    </source>
</evidence>
<evidence type="ECO:0000313" key="14">
    <source>
        <dbReference type="Proteomes" id="UP000007754"/>
    </source>
</evidence>
<dbReference type="CDD" id="cd01874">
    <property type="entry name" value="Cdc42"/>
    <property type="match status" value="1"/>
</dbReference>
<dbReference type="Pfam" id="PF00071">
    <property type="entry name" value="Ras"/>
    <property type="match status" value="1"/>
</dbReference>
<dbReference type="GO" id="GO:0019901">
    <property type="term" value="F:protein kinase binding"/>
    <property type="evidence" value="ECO:0007669"/>
    <property type="project" value="UniProtKB-ARBA"/>
</dbReference>
<protein>
    <recommendedName>
        <fullName evidence="4">Cell division control protein 42 homolog</fullName>
    </recommendedName>
</protein>
<dbReference type="NCBIfam" id="TIGR00231">
    <property type="entry name" value="small_GTP"/>
    <property type="match status" value="1"/>
</dbReference>
<dbReference type="PROSITE" id="PS51421">
    <property type="entry name" value="RAS"/>
    <property type="match status" value="1"/>
</dbReference>
<keyword evidence="10" id="KW-0449">Lipoprotein</keyword>
<dbReference type="GeneTree" id="ENSGT00940000153675"/>
<dbReference type="PANTHER" id="PTHR24072">
    <property type="entry name" value="RHO FAMILY GTPASE"/>
    <property type="match status" value="1"/>
</dbReference>
<reference evidence="13" key="3">
    <citation type="submission" date="2025-09" db="UniProtKB">
        <authorList>
            <consortium name="Ensembl"/>
        </authorList>
    </citation>
    <scope>IDENTIFICATION</scope>
</reference>
<keyword evidence="9" id="KW-0472">Membrane</keyword>
<dbReference type="SMART" id="SM00175">
    <property type="entry name" value="RAB"/>
    <property type="match status" value="1"/>
</dbReference>
<reference evidence="13 14" key="1">
    <citation type="journal article" date="2010" name="Nature">
        <title>The genome of a songbird.</title>
        <authorList>
            <person name="Warren W.C."/>
            <person name="Clayton D.F."/>
            <person name="Ellegren H."/>
            <person name="Arnold A.P."/>
            <person name="Hillier L.W."/>
            <person name="Kunstner A."/>
            <person name="Searle S."/>
            <person name="White S."/>
            <person name="Vilella A.J."/>
            <person name="Fairley S."/>
            <person name="Heger A."/>
            <person name="Kong L."/>
            <person name="Ponting C.P."/>
            <person name="Jarvis E.D."/>
            <person name="Mello C.V."/>
            <person name="Minx P."/>
            <person name="Lovell P."/>
            <person name="Velho T.A."/>
            <person name="Ferris M."/>
            <person name="Balakrishnan C.N."/>
            <person name="Sinha S."/>
            <person name="Blatti C."/>
            <person name="London S.E."/>
            <person name="Li Y."/>
            <person name="Lin Y.C."/>
            <person name="George J."/>
            <person name="Sweedler J."/>
            <person name="Southey B."/>
            <person name="Gunaratne P."/>
            <person name="Watson M."/>
            <person name="Nam K."/>
            <person name="Backstrom N."/>
            <person name="Smeds L."/>
            <person name="Nabholz B."/>
            <person name="Itoh Y."/>
            <person name="Whitney O."/>
            <person name="Pfenning A.R."/>
            <person name="Howard J."/>
            <person name="Volker M."/>
            <person name="Skinner B.M."/>
            <person name="Griffin D.K."/>
            <person name="Ye L."/>
            <person name="McLaren W.M."/>
            <person name="Flicek P."/>
            <person name="Quesada V."/>
            <person name="Velasco G."/>
            <person name="Lopez-Otin C."/>
            <person name="Puente X.S."/>
            <person name="Olender T."/>
            <person name="Lancet D."/>
            <person name="Smit A.F."/>
            <person name="Hubley R."/>
            <person name="Konkel M.K."/>
            <person name="Walker J.A."/>
            <person name="Batzer M.A."/>
            <person name="Gu W."/>
            <person name="Pollock D.D."/>
            <person name="Chen L."/>
            <person name="Cheng Z."/>
            <person name="Eichler E.E."/>
            <person name="Stapley J."/>
            <person name="Slate J."/>
            <person name="Ekblom R."/>
            <person name="Birkhead T."/>
            <person name="Burke T."/>
            <person name="Burt D."/>
            <person name="Scharff C."/>
            <person name="Adam I."/>
            <person name="Richard H."/>
            <person name="Sultan M."/>
            <person name="Soldatov A."/>
            <person name="Lehrach H."/>
            <person name="Edwards S.V."/>
            <person name="Yang S.P."/>
            <person name="Li X."/>
            <person name="Graves T."/>
            <person name="Fulton L."/>
            <person name="Nelson J."/>
            <person name="Chinwalla A."/>
            <person name="Hou S."/>
            <person name="Mardis E.R."/>
            <person name="Wilson R.K."/>
        </authorList>
    </citation>
    <scope>NUCLEOTIDE SEQUENCE [LARGE SCALE GENOMIC DNA]</scope>
</reference>
<dbReference type="SMART" id="SM00173">
    <property type="entry name" value="RAS"/>
    <property type="match status" value="1"/>
</dbReference>
<evidence type="ECO:0000256" key="3">
    <source>
        <dbReference type="ARBA" id="ARBA00008112"/>
    </source>
</evidence>
<dbReference type="Ensembl" id="ENSTGUT00000031645.1">
    <property type="protein sequence ID" value="ENSTGUP00000036310.1"/>
    <property type="gene ID" value="ENSTGUG00000027145.1"/>
</dbReference>